<reference evidence="2" key="1">
    <citation type="submission" date="2024-06" db="EMBL/GenBank/DDBJ databases">
        <authorList>
            <person name="Fan A."/>
            <person name="Zhang F.Y."/>
            <person name="Zhang L."/>
        </authorList>
    </citation>
    <scope>NUCLEOTIDE SEQUENCE</scope>
    <source>
        <strain evidence="2">Y61</strain>
    </source>
</reference>
<feature type="domain" description="Transcobalamin-like C-terminal" evidence="1">
    <location>
        <begin position="11"/>
        <end position="83"/>
    </location>
</feature>
<name>A0AAU8IJC8_9BACL</name>
<dbReference type="Pfam" id="PF14478">
    <property type="entry name" value="DUF4430"/>
    <property type="match status" value="1"/>
</dbReference>
<gene>
    <name evidence="2" type="ORF">ABNN70_07460</name>
</gene>
<dbReference type="EMBL" id="CP159510">
    <property type="protein sequence ID" value="XCJ18264.1"/>
    <property type="molecule type" value="Genomic_DNA"/>
</dbReference>
<evidence type="ECO:0000313" key="2">
    <source>
        <dbReference type="EMBL" id="XCJ18264.1"/>
    </source>
</evidence>
<proteinExistence type="predicted"/>
<dbReference type="RefSeq" id="WP_353949325.1">
    <property type="nucleotide sequence ID" value="NZ_CP159510.1"/>
</dbReference>
<protein>
    <submittedName>
        <fullName evidence="2">DUF4430 domain-containing protein</fullName>
    </submittedName>
</protein>
<dbReference type="Gene3D" id="2.170.130.30">
    <property type="match status" value="1"/>
</dbReference>
<sequence>MQKGKITLSEDETVFTALQKFTEAKHIEMSSSGKGKMVYVTSLNHKKAAKNAGWLFTVNGKQPDVGAGAFTLHKNDRINWHYSHF</sequence>
<organism evidence="2">
    <name type="scientific">Sporolactobacillus sp. Y61</name>
    <dbReference type="NCBI Taxonomy" id="3160863"/>
    <lineage>
        <taxon>Bacteria</taxon>
        <taxon>Bacillati</taxon>
        <taxon>Bacillota</taxon>
        <taxon>Bacilli</taxon>
        <taxon>Bacillales</taxon>
        <taxon>Sporolactobacillaceae</taxon>
        <taxon>Sporolactobacillus</taxon>
    </lineage>
</organism>
<accession>A0AAU8IJC8</accession>
<evidence type="ECO:0000259" key="1">
    <source>
        <dbReference type="Pfam" id="PF14478"/>
    </source>
</evidence>
<dbReference type="InterPro" id="IPR027954">
    <property type="entry name" value="Transcobalamin-like_C"/>
</dbReference>
<dbReference type="AlphaFoldDB" id="A0AAU8IJC8"/>